<dbReference type="GO" id="GO:0036159">
    <property type="term" value="P:inner dynein arm assembly"/>
    <property type="evidence" value="ECO:0007669"/>
    <property type="project" value="TreeGrafter"/>
</dbReference>
<protein>
    <recommendedName>
        <fullName evidence="10">Dynein axonemal assembly factor 4</fullName>
    </recommendedName>
</protein>
<evidence type="ECO:0000256" key="2">
    <source>
        <dbReference type="ARBA" id="ARBA00004487"/>
    </source>
</evidence>
<gene>
    <name evidence="14" type="primary">dnaaf4</name>
</gene>
<dbReference type="GO" id="GO:0030331">
    <property type="term" value="F:nuclear estrogen receptor binding"/>
    <property type="evidence" value="ECO:0007669"/>
    <property type="project" value="TreeGrafter"/>
</dbReference>
<dbReference type="PANTHER" id="PTHR46492">
    <property type="entry name" value="DYNEIN ASSEMBLY FACTOR 4, AXONEMAL"/>
    <property type="match status" value="1"/>
</dbReference>
<accession>A0A672HE58</accession>
<comment type="subcellular location">
    <subcellularLocation>
        <location evidence="2">Cell projection</location>
        <location evidence="2">Neuron projection</location>
    </subcellularLocation>
    <subcellularLocation>
        <location evidence="9">Dynein axonemal particle</location>
    </subcellularLocation>
    <subcellularLocation>
        <location evidence="1">Nucleus</location>
    </subcellularLocation>
</comment>
<dbReference type="SUPFAM" id="SSF49764">
    <property type="entry name" value="HSP20-like chaperones"/>
    <property type="match status" value="1"/>
</dbReference>
<name>A0A672HE58_SALFA</name>
<dbReference type="GO" id="GO:0005634">
    <property type="term" value="C:nucleus"/>
    <property type="evidence" value="ECO:0007669"/>
    <property type="project" value="UniProtKB-SubCell"/>
</dbReference>
<feature type="domain" description="CS" evidence="13">
    <location>
        <begin position="3"/>
        <end position="87"/>
    </location>
</feature>
<feature type="compositionally biased region" description="Basic and acidic residues" evidence="12">
    <location>
        <begin position="164"/>
        <end position="187"/>
    </location>
</feature>
<proteinExistence type="predicted"/>
<feature type="region of interest" description="Disordered" evidence="12">
    <location>
        <begin position="149"/>
        <end position="203"/>
    </location>
</feature>
<keyword evidence="15" id="KW-1185">Reference proteome</keyword>
<dbReference type="GO" id="GO:0043005">
    <property type="term" value="C:neuron projection"/>
    <property type="evidence" value="ECO:0007669"/>
    <property type="project" value="UniProtKB-SubCell"/>
</dbReference>
<dbReference type="Ensembl" id="ENSSFAT00005028292.1">
    <property type="protein sequence ID" value="ENSSFAP00005027250.1"/>
    <property type="gene ID" value="ENSSFAG00005013917.1"/>
</dbReference>
<dbReference type="SMART" id="SM00028">
    <property type="entry name" value="TPR"/>
    <property type="match status" value="3"/>
</dbReference>
<dbReference type="Gene3D" id="1.25.40.10">
    <property type="entry name" value="Tetratricopeptide repeat domain"/>
    <property type="match status" value="1"/>
</dbReference>
<keyword evidence="6" id="KW-0524">Neurogenesis</keyword>
<dbReference type="FunFam" id="1.25.40.10:FF:000176">
    <property type="entry name" value="dynein assembly factor 4, axonemal isoform X1"/>
    <property type="match status" value="1"/>
</dbReference>
<dbReference type="PANTHER" id="PTHR46492:SF1">
    <property type="entry name" value="DYNEIN AXONEMAL ASSEMBLY FACTOR 4"/>
    <property type="match status" value="1"/>
</dbReference>
<evidence type="ECO:0000256" key="10">
    <source>
        <dbReference type="ARBA" id="ARBA00024430"/>
    </source>
</evidence>
<evidence type="ECO:0000256" key="7">
    <source>
        <dbReference type="ARBA" id="ARBA00023242"/>
    </source>
</evidence>
<keyword evidence="5 11" id="KW-0802">TPR repeat</keyword>
<keyword evidence="8" id="KW-0966">Cell projection</keyword>
<dbReference type="InterPro" id="IPR052004">
    <property type="entry name" value="Dynein_assembly_factor_4"/>
</dbReference>
<dbReference type="Proteomes" id="UP000472267">
    <property type="component" value="Chromosome 7"/>
</dbReference>
<evidence type="ECO:0000313" key="15">
    <source>
        <dbReference type="Proteomes" id="UP000472267"/>
    </source>
</evidence>
<dbReference type="InParanoid" id="A0A672HE58"/>
<evidence type="ECO:0000256" key="8">
    <source>
        <dbReference type="ARBA" id="ARBA00023273"/>
    </source>
</evidence>
<dbReference type="Pfam" id="PF04969">
    <property type="entry name" value="CS"/>
    <property type="match status" value="1"/>
</dbReference>
<reference evidence="14" key="1">
    <citation type="submission" date="2019-06" db="EMBL/GenBank/DDBJ databases">
        <authorList>
            <consortium name="Wellcome Sanger Institute Data Sharing"/>
        </authorList>
    </citation>
    <scope>NUCLEOTIDE SEQUENCE [LARGE SCALE GENOMIC DNA]</scope>
</reference>
<dbReference type="OMA" id="ELAAWHF"/>
<dbReference type="AlphaFoldDB" id="A0A672HE58"/>
<dbReference type="GO" id="GO:0120293">
    <property type="term" value="C:dynein axonemal particle"/>
    <property type="evidence" value="ECO:0007669"/>
    <property type="project" value="UniProtKB-SubCell"/>
</dbReference>
<dbReference type="SUPFAM" id="SSF48452">
    <property type="entry name" value="TPR-like"/>
    <property type="match status" value="1"/>
</dbReference>
<evidence type="ECO:0000256" key="6">
    <source>
        <dbReference type="ARBA" id="ARBA00022902"/>
    </source>
</evidence>
<dbReference type="GO" id="GO:0007399">
    <property type="term" value="P:nervous system development"/>
    <property type="evidence" value="ECO:0007669"/>
    <property type="project" value="UniProtKB-KW"/>
</dbReference>
<keyword evidence="4" id="KW-0677">Repeat</keyword>
<sequence>MPLLVSDFCWSQTDSTVHISVPLKGARADMVDVLCTEEYLKVHFPPYLFEAFLYEPVLDHRSSAKLGNGVALFNLPKKTERVWEDLMKTSRESQRFAATENYEIITKLPLLMKYILWLEQEERENIQKMKEVERQKTSEELEAWQQRLKDRREERRVTGGVTPGEDRGGVKPGEDRGGVTPGEDRGGKNAAELPPPRSRGNIQVSFTPRVFPTALRESRVAEEEEWLQKQAEARRALGADVEQLQDLTEAERNPDWLKEKGDKRFTAGDYHGAVNAYNLAIRLNSKIPALYSNRAACHLKLGNLHKVVEDASQALQLLTPPVAANAAARVRASVRRGSAFCQLQLYAEGLQDFQTALKIDPDNEALQRDVQKIRDIMQGSAHTHTHTHTH</sequence>
<evidence type="ECO:0000256" key="9">
    <source>
        <dbReference type="ARBA" id="ARBA00024190"/>
    </source>
</evidence>
<reference evidence="14" key="3">
    <citation type="submission" date="2025-09" db="UniProtKB">
        <authorList>
            <consortium name="Ensembl"/>
        </authorList>
    </citation>
    <scope>IDENTIFICATION</scope>
</reference>
<evidence type="ECO:0000256" key="5">
    <source>
        <dbReference type="ARBA" id="ARBA00022803"/>
    </source>
</evidence>
<dbReference type="InterPro" id="IPR007052">
    <property type="entry name" value="CS_dom"/>
</dbReference>
<dbReference type="InterPro" id="IPR037894">
    <property type="entry name" value="CS_DYX1C1"/>
</dbReference>
<keyword evidence="3" id="KW-0963">Cytoplasm</keyword>
<evidence type="ECO:0000256" key="12">
    <source>
        <dbReference type="SAM" id="MobiDB-lite"/>
    </source>
</evidence>
<evidence type="ECO:0000313" key="14">
    <source>
        <dbReference type="Ensembl" id="ENSSFAP00005027250.1"/>
    </source>
</evidence>
<dbReference type="CDD" id="cd06469">
    <property type="entry name" value="p23_DYX1C1_like"/>
    <property type="match status" value="1"/>
</dbReference>
<dbReference type="GO" id="GO:0005576">
    <property type="term" value="C:extracellular region"/>
    <property type="evidence" value="ECO:0007669"/>
    <property type="project" value="GOC"/>
</dbReference>
<feature type="repeat" description="TPR" evidence="11">
    <location>
        <begin position="330"/>
        <end position="363"/>
    </location>
</feature>
<dbReference type="GO" id="GO:0007368">
    <property type="term" value="P:determination of left/right symmetry"/>
    <property type="evidence" value="ECO:0007669"/>
    <property type="project" value="TreeGrafter"/>
</dbReference>
<reference evidence="14" key="2">
    <citation type="submission" date="2025-08" db="UniProtKB">
        <authorList>
            <consortium name="Ensembl"/>
        </authorList>
    </citation>
    <scope>IDENTIFICATION</scope>
</reference>
<dbReference type="InterPro" id="IPR019734">
    <property type="entry name" value="TPR_rpt"/>
</dbReference>
<evidence type="ECO:0000256" key="3">
    <source>
        <dbReference type="ARBA" id="ARBA00022490"/>
    </source>
</evidence>
<evidence type="ECO:0000256" key="4">
    <source>
        <dbReference type="ARBA" id="ARBA00022737"/>
    </source>
</evidence>
<dbReference type="PROSITE" id="PS51203">
    <property type="entry name" value="CS"/>
    <property type="match status" value="1"/>
</dbReference>
<evidence type="ECO:0000256" key="11">
    <source>
        <dbReference type="PROSITE-ProRule" id="PRU00339"/>
    </source>
</evidence>
<dbReference type="GO" id="GO:0036158">
    <property type="term" value="P:outer dynein arm assembly"/>
    <property type="evidence" value="ECO:0007669"/>
    <property type="project" value="TreeGrafter"/>
</dbReference>
<keyword evidence="7" id="KW-0539">Nucleus</keyword>
<dbReference type="PROSITE" id="PS50005">
    <property type="entry name" value="TPR"/>
    <property type="match status" value="1"/>
</dbReference>
<organism evidence="14 15">
    <name type="scientific">Salarias fasciatus</name>
    <name type="common">Jewelled blenny</name>
    <name type="synonym">Blennius fasciatus</name>
    <dbReference type="NCBI Taxonomy" id="181472"/>
    <lineage>
        <taxon>Eukaryota</taxon>
        <taxon>Metazoa</taxon>
        <taxon>Chordata</taxon>
        <taxon>Craniata</taxon>
        <taxon>Vertebrata</taxon>
        <taxon>Euteleostomi</taxon>
        <taxon>Actinopterygii</taxon>
        <taxon>Neopterygii</taxon>
        <taxon>Teleostei</taxon>
        <taxon>Neoteleostei</taxon>
        <taxon>Acanthomorphata</taxon>
        <taxon>Ovalentaria</taxon>
        <taxon>Blenniimorphae</taxon>
        <taxon>Blenniiformes</taxon>
        <taxon>Blennioidei</taxon>
        <taxon>Blenniidae</taxon>
        <taxon>Salariinae</taxon>
        <taxon>Salarias</taxon>
    </lineage>
</organism>
<dbReference type="GO" id="GO:0007507">
    <property type="term" value="P:heart development"/>
    <property type="evidence" value="ECO:0007669"/>
    <property type="project" value="TreeGrafter"/>
</dbReference>
<evidence type="ECO:0000256" key="1">
    <source>
        <dbReference type="ARBA" id="ARBA00004123"/>
    </source>
</evidence>
<evidence type="ECO:0000259" key="13">
    <source>
        <dbReference type="PROSITE" id="PS51203"/>
    </source>
</evidence>
<dbReference type="InterPro" id="IPR011990">
    <property type="entry name" value="TPR-like_helical_dom_sf"/>
</dbReference>
<dbReference type="InterPro" id="IPR008978">
    <property type="entry name" value="HSP20-like_chaperone"/>
</dbReference>
<dbReference type="GO" id="GO:0003351">
    <property type="term" value="P:epithelial cilium movement involved in extracellular fluid movement"/>
    <property type="evidence" value="ECO:0007669"/>
    <property type="project" value="TreeGrafter"/>
</dbReference>
<dbReference type="Gene3D" id="2.60.40.790">
    <property type="match status" value="1"/>
</dbReference>